<evidence type="ECO:0000313" key="3">
    <source>
        <dbReference type="EMBL" id="KZT24881.1"/>
    </source>
</evidence>
<evidence type="ECO:0000313" key="4">
    <source>
        <dbReference type="Proteomes" id="UP000076761"/>
    </source>
</evidence>
<keyword evidence="1" id="KW-1133">Transmembrane helix</keyword>
<accession>A0A165SAG0</accession>
<proteinExistence type="predicted"/>
<dbReference type="EMBL" id="KV425575">
    <property type="protein sequence ID" value="KZT24881.1"/>
    <property type="molecule type" value="Genomic_DNA"/>
</dbReference>
<feature type="domain" description="DUF6534" evidence="2">
    <location>
        <begin position="169"/>
        <end position="257"/>
    </location>
</feature>
<reference evidence="3 4" key="1">
    <citation type="journal article" date="2016" name="Mol. Biol. Evol.">
        <title>Comparative Genomics of Early-Diverging Mushroom-Forming Fungi Provides Insights into the Origins of Lignocellulose Decay Capabilities.</title>
        <authorList>
            <person name="Nagy L.G."/>
            <person name="Riley R."/>
            <person name="Tritt A."/>
            <person name="Adam C."/>
            <person name="Daum C."/>
            <person name="Floudas D."/>
            <person name="Sun H."/>
            <person name="Yadav J.S."/>
            <person name="Pangilinan J."/>
            <person name="Larsson K.H."/>
            <person name="Matsuura K."/>
            <person name="Barry K."/>
            <person name="Labutti K."/>
            <person name="Kuo R."/>
            <person name="Ohm R.A."/>
            <person name="Bhattacharya S.S."/>
            <person name="Shirouzu T."/>
            <person name="Yoshinaga Y."/>
            <person name="Martin F.M."/>
            <person name="Grigoriev I.V."/>
            <person name="Hibbett D.S."/>
        </authorList>
    </citation>
    <scope>NUCLEOTIDE SEQUENCE [LARGE SCALE GENOMIC DNA]</scope>
    <source>
        <strain evidence="3 4">HHB14362 ss-1</strain>
    </source>
</reference>
<evidence type="ECO:0000256" key="1">
    <source>
        <dbReference type="SAM" id="Phobius"/>
    </source>
</evidence>
<sequence length="326" mass="36039">MAPLPGVPSNIVGIEGPLLLGYLFAYLLQGVLMLQVFLYMMHYPKDRISTKAIVWSVLLLETIATAFATNSAWDELVSGWGDPDTLLHPAWSFSIAPAVCGLTASIVQLFFTTRMTVFSKNRILPIVTVLISLTAFAMSVICTVKLFTMPDLTHLRSARVVASIWLAGSAFCDVTIAVSLVYLIKKAKKRTTFKSTNSLLYRLMRLVIESGTTTALTSILHVSLFLGVNNNGHFLLMYMTAKLYSNTLLANLNARRRIRMDESSMWHEEEEENSSGGVAGTRHGLATMGRTTVSVPAVYITTTQQVNFDNETNQSDVQKIDESKEL</sequence>
<dbReference type="Pfam" id="PF20152">
    <property type="entry name" value="DUF6534"/>
    <property type="match status" value="1"/>
</dbReference>
<dbReference type="OrthoDB" id="3262409at2759"/>
<gene>
    <name evidence="3" type="ORF">NEOLEDRAFT_1134577</name>
</gene>
<feature type="transmembrane region" description="Helical" evidence="1">
    <location>
        <begin position="90"/>
        <end position="111"/>
    </location>
</feature>
<keyword evidence="1" id="KW-0812">Transmembrane</keyword>
<dbReference type="AlphaFoldDB" id="A0A165SAG0"/>
<feature type="transmembrane region" description="Helical" evidence="1">
    <location>
        <begin position="206"/>
        <end position="228"/>
    </location>
</feature>
<name>A0A165SAG0_9AGAM</name>
<dbReference type="PANTHER" id="PTHR40465">
    <property type="entry name" value="CHROMOSOME 1, WHOLE GENOME SHOTGUN SEQUENCE"/>
    <property type="match status" value="1"/>
</dbReference>
<feature type="transmembrane region" description="Helical" evidence="1">
    <location>
        <begin position="52"/>
        <end position="70"/>
    </location>
</feature>
<evidence type="ECO:0000259" key="2">
    <source>
        <dbReference type="Pfam" id="PF20152"/>
    </source>
</evidence>
<feature type="transmembrane region" description="Helical" evidence="1">
    <location>
        <begin position="160"/>
        <end position="185"/>
    </location>
</feature>
<dbReference type="Proteomes" id="UP000076761">
    <property type="component" value="Unassembled WGS sequence"/>
</dbReference>
<feature type="transmembrane region" description="Helical" evidence="1">
    <location>
        <begin position="123"/>
        <end position="148"/>
    </location>
</feature>
<keyword evidence="1" id="KW-0472">Membrane</keyword>
<protein>
    <recommendedName>
        <fullName evidence="2">DUF6534 domain-containing protein</fullName>
    </recommendedName>
</protein>
<dbReference type="InterPro" id="IPR045339">
    <property type="entry name" value="DUF6534"/>
</dbReference>
<organism evidence="3 4">
    <name type="scientific">Neolentinus lepideus HHB14362 ss-1</name>
    <dbReference type="NCBI Taxonomy" id="1314782"/>
    <lineage>
        <taxon>Eukaryota</taxon>
        <taxon>Fungi</taxon>
        <taxon>Dikarya</taxon>
        <taxon>Basidiomycota</taxon>
        <taxon>Agaricomycotina</taxon>
        <taxon>Agaricomycetes</taxon>
        <taxon>Gloeophyllales</taxon>
        <taxon>Gloeophyllaceae</taxon>
        <taxon>Neolentinus</taxon>
    </lineage>
</organism>
<keyword evidence="4" id="KW-1185">Reference proteome</keyword>
<dbReference type="InParanoid" id="A0A165SAG0"/>
<dbReference type="PANTHER" id="PTHR40465:SF1">
    <property type="entry name" value="DUF6534 DOMAIN-CONTAINING PROTEIN"/>
    <property type="match status" value="1"/>
</dbReference>
<feature type="transmembrane region" description="Helical" evidence="1">
    <location>
        <begin position="234"/>
        <end position="254"/>
    </location>
</feature>
<feature type="transmembrane region" description="Helical" evidence="1">
    <location>
        <begin position="20"/>
        <end position="40"/>
    </location>
</feature>